<evidence type="ECO:0000259" key="3">
    <source>
        <dbReference type="PROSITE" id="PS50983"/>
    </source>
</evidence>
<feature type="domain" description="Fe/B12 periplasmic-binding" evidence="3">
    <location>
        <begin position="65"/>
        <end position="330"/>
    </location>
</feature>
<evidence type="ECO:0000256" key="2">
    <source>
        <dbReference type="SAM" id="SignalP"/>
    </source>
</evidence>
<comment type="caution">
    <text evidence="4">The sequence shown here is derived from an EMBL/GenBank/DDBJ whole genome shotgun (WGS) entry which is preliminary data.</text>
</comment>
<organism evidence="4 5">
    <name type="scientific">Paenibacillus forsythiae</name>
    <dbReference type="NCBI Taxonomy" id="365616"/>
    <lineage>
        <taxon>Bacteria</taxon>
        <taxon>Bacillati</taxon>
        <taxon>Bacillota</taxon>
        <taxon>Bacilli</taxon>
        <taxon>Bacillales</taxon>
        <taxon>Paenibacillaceae</taxon>
        <taxon>Paenibacillus</taxon>
    </lineage>
</organism>
<dbReference type="RefSeq" id="WP_025702482.1">
    <property type="nucleotide sequence ID" value="NZ_JAUSUY010000004.1"/>
</dbReference>
<name>A0ABU3H5Y5_9BACL</name>
<feature type="chain" id="PRO_5046118131" evidence="2">
    <location>
        <begin position="22"/>
        <end position="369"/>
    </location>
</feature>
<dbReference type="PANTHER" id="PTHR30535:SF34">
    <property type="entry name" value="MOLYBDATE-BINDING PROTEIN MOLA"/>
    <property type="match status" value="1"/>
</dbReference>
<feature type="signal peptide" evidence="2">
    <location>
        <begin position="1"/>
        <end position="21"/>
    </location>
</feature>
<comment type="similarity">
    <text evidence="1">Belongs to the bacterial solute-binding protein 8 family.</text>
</comment>
<evidence type="ECO:0000313" key="5">
    <source>
        <dbReference type="Proteomes" id="UP001248709"/>
    </source>
</evidence>
<proteinExistence type="inferred from homology"/>
<keyword evidence="5" id="KW-1185">Reference proteome</keyword>
<dbReference type="PROSITE" id="PS51257">
    <property type="entry name" value="PROKAR_LIPOPROTEIN"/>
    <property type="match status" value="1"/>
</dbReference>
<dbReference type="Proteomes" id="UP001248709">
    <property type="component" value="Unassembled WGS sequence"/>
</dbReference>
<reference evidence="4 5" key="1">
    <citation type="submission" date="2023-07" db="EMBL/GenBank/DDBJ databases">
        <title>Genomic Encyclopedia of Type Strains, Phase IV (KMG-IV): sequencing the most valuable type-strain genomes for metagenomic binning, comparative biology and taxonomic classification.</title>
        <authorList>
            <person name="Goeker M."/>
        </authorList>
    </citation>
    <scope>NUCLEOTIDE SEQUENCE [LARGE SCALE GENOMIC DNA]</scope>
    <source>
        <strain evidence="4 5">T98</strain>
    </source>
</reference>
<evidence type="ECO:0000256" key="1">
    <source>
        <dbReference type="ARBA" id="ARBA00008814"/>
    </source>
</evidence>
<dbReference type="EMBL" id="JAUSUY010000004">
    <property type="protein sequence ID" value="MDT3425881.1"/>
    <property type="molecule type" value="Genomic_DNA"/>
</dbReference>
<dbReference type="Gene3D" id="1.20.58.2180">
    <property type="match status" value="1"/>
</dbReference>
<dbReference type="Pfam" id="PF01497">
    <property type="entry name" value="Peripla_BP_2"/>
    <property type="match status" value="1"/>
</dbReference>
<dbReference type="SUPFAM" id="SSF53807">
    <property type="entry name" value="Helical backbone' metal receptor"/>
    <property type="match status" value="1"/>
</dbReference>
<evidence type="ECO:0000313" key="4">
    <source>
        <dbReference type="EMBL" id="MDT3425881.1"/>
    </source>
</evidence>
<dbReference type="InterPro" id="IPR050902">
    <property type="entry name" value="ABC_Transporter_SBP"/>
</dbReference>
<sequence>MKSKSKIISVLCMALLLFVLAACGNKTGNEAASKPSNEPVNDSKPATRIVESVNGPVEIPASPQRIANLWNANNEIMLMMGGGDKLVATTTYVKKLASFQKVYPRINEVTAPFDSSSGDINIEELLKTQPDLIIAYAQDKSLDKLKELNIPVVTSSFTDFDGLKETVRLVGEVLGEDGVKRADEYTAYLEDNFKRVTDITSTIPENERVKVYFTQGFLATDGRNSMAQAWIEAAGGINIAAKDIEGLKKTVTFEQILDWNPDIIVNATPPWTEAPKEVEDMMNNPKWKEIKAVQDNRVYMNPIGVFQWDRYCGEQALQILWAAKMFYPDKFADLNLEQETKDFYKKFFSYDLTDAEVNEILMTEHNTVK</sequence>
<keyword evidence="2" id="KW-0732">Signal</keyword>
<dbReference type="PANTHER" id="PTHR30535">
    <property type="entry name" value="VITAMIN B12-BINDING PROTEIN"/>
    <property type="match status" value="1"/>
</dbReference>
<accession>A0ABU3H5Y5</accession>
<dbReference type="CDD" id="cd01142">
    <property type="entry name" value="TroA_e"/>
    <property type="match status" value="1"/>
</dbReference>
<dbReference type="PROSITE" id="PS50983">
    <property type="entry name" value="FE_B12_PBP"/>
    <property type="match status" value="1"/>
</dbReference>
<protein>
    <submittedName>
        <fullName evidence="4">Iron complex transport system substrate-binding protein</fullName>
    </submittedName>
</protein>
<dbReference type="Gene3D" id="3.40.50.1980">
    <property type="entry name" value="Nitrogenase molybdenum iron protein domain"/>
    <property type="match status" value="2"/>
</dbReference>
<gene>
    <name evidence="4" type="ORF">J2Z22_001400</name>
</gene>
<dbReference type="InterPro" id="IPR002491">
    <property type="entry name" value="ABC_transptr_periplasmic_BD"/>
</dbReference>